<accession>A0A2A9EQU3</accession>
<reference evidence="3 4" key="1">
    <citation type="submission" date="2017-10" db="EMBL/GenBank/DDBJ databases">
        <title>Sequencing the genomes of 1000 actinobacteria strains.</title>
        <authorList>
            <person name="Klenk H.-P."/>
        </authorList>
    </citation>
    <scope>NUCLEOTIDE SEQUENCE [LARGE SCALE GENOMIC DNA]</scope>
    <source>
        <strain evidence="3 4">DSM 21838</strain>
    </source>
</reference>
<evidence type="ECO:0000256" key="1">
    <source>
        <dbReference type="SAM" id="MobiDB-lite"/>
    </source>
</evidence>
<evidence type="ECO:0000259" key="2">
    <source>
        <dbReference type="Pfam" id="PF09350"/>
    </source>
</evidence>
<comment type="caution">
    <text evidence="3">The sequence shown here is derived from an EMBL/GenBank/DDBJ whole genome shotgun (WGS) entry which is preliminary data.</text>
</comment>
<feature type="region of interest" description="Disordered" evidence="1">
    <location>
        <begin position="138"/>
        <end position="197"/>
    </location>
</feature>
<feature type="compositionally biased region" description="Basic residues" evidence="1">
    <location>
        <begin position="186"/>
        <end position="197"/>
    </location>
</feature>
<dbReference type="Proteomes" id="UP000222106">
    <property type="component" value="Unassembled WGS sequence"/>
</dbReference>
<dbReference type="EMBL" id="PDJI01000004">
    <property type="protein sequence ID" value="PFG40652.1"/>
    <property type="molecule type" value="Genomic_DNA"/>
</dbReference>
<feature type="compositionally biased region" description="Basic and acidic residues" evidence="1">
    <location>
        <begin position="152"/>
        <end position="164"/>
    </location>
</feature>
<evidence type="ECO:0000313" key="4">
    <source>
        <dbReference type="Proteomes" id="UP000222106"/>
    </source>
</evidence>
<dbReference type="AlphaFoldDB" id="A0A2A9EQU3"/>
<evidence type="ECO:0000313" key="3">
    <source>
        <dbReference type="EMBL" id="PFG40652.1"/>
    </source>
</evidence>
<organism evidence="3 4">
    <name type="scientific">Georgenia soli</name>
    <dbReference type="NCBI Taxonomy" id="638953"/>
    <lineage>
        <taxon>Bacteria</taxon>
        <taxon>Bacillati</taxon>
        <taxon>Actinomycetota</taxon>
        <taxon>Actinomycetes</taxon>
        <taxon>Micrococcales</taxon>
        <taxon>Bogoriellaceae</taxon>
        <taxon>Georgenia</taxon>
    </lineage>
</organism>
<dbReference type="Pfam" id="PF09350">
    <property type="entry name" value="DJC28_CD"/>
    <property type="match status" value="1"/>
</dbReference>
<gene>
    <name evidence="3" type="ORF">ATJ97_3184</name>
</gene>
<keyword evidence="4" id="KW-1185">Reference proteome</keyword>
<feature type="domain" description="DnaJ homologue subfamily C member 28 conserved" evidence="2">
    <location>
        <begin position="17"/>
        <end position="87"/>
    </location>
</feature>
<protein>
    <submittedName>
        <fullName evidence="3">Uncharacterized protein DUF1992</fullName>
    </submittedName>
</protein>
<proteinExistence type="predicted"/>
<dbReference type="InterPro" id="IPR018961">
    <property type="entry name" value="DnaJ_homolog_subfam-C_membr-28"/>
</dbReference>
<sequence length="197" mass="21482">MVAMTERKPADLPVGNWVDQLIRAAQERGEFDDLPGAGKPLRGVDAPLDEDWWVRQKIRDEGLPADALLPPALLLRKEVAELPEVVRDLPTEDAVREAVRDVNLRVAAWIRTPTGPVIPVAPADPEAVVAAWRAARGPAGGEELASPAQDRATAEPRTEPHGDRGSGPVTAHGDLGPPRPSWWQRLLRRRPRTASTD</sequence>
<name>A0A2A9EQU3_9MICO</name>